<dbReference type="Proteomes" id="UP001595975">
    <property type="component" value="Unassembled WGS sequence"/>
</dbReference>
<comment type="caution">
    <text evidence="3">The sequence shown here is derived from an EMBL/GenBank/DDBJ whole genome shotgun (WGS) entry which is preliminary data.</text>
</comment>
<dbReference type="Pfam" id="PF04738">
    <property type="entry name" value="Lant_dehydr_N"/>
    <property type="match status" value="2"/>
</dbReference>
<evidence type="ECO:0000259" key="2">
    <source>
        <dbReference type="Pfam" id="PF04738"/>
    </source>
</evidence>
<keyword evidence="4" id="KW-1185">Reference proteome</keyword>
<organism evidence="3 4">
    <name type="scientific">Kitasatospora misakiensis</name>
    <dbReference type="NCBI Taxonomy" id="67330"/>
    <lineage>
        <taxon>Bacteria</taxon>
        <taxon>Bacillati</taxon>
        <taxon>Actinomycetota</taxon>
        <taxon>Actinomycetes</taxon>
        <taxon>Kitasatosporales</taxon>
        <taxon>Streptomycetaceae</taxon>
        <taxon>Kitasatospora</taxon>
    </lineage>
</organism>
<dbReference type="EMBL" id="JBHSOF010000035">
    <property type="protein sequence ID" value="MFC5666092.1"/>
    <property type="molecule type" value="Genomic_DNA"/>
</dbReference>
<feature type="domain" description="Lantibiotic dehydratase N-terminal" evidence="2">
    <location>
        <begin position="505"/>
        <end position="835"/>
    </location>
</feature>
<reference evidence="4" key="1">
    <citation type="journal article" date="2019" name="Int. J. Syst. Evol. Microbiol.">
        <title>The Global Catalogue of Microorganisms (GCM) 10K type strain sequencing project: providing services to taxonomists for standard genome sequencing and annotation.</title>
        <authorList>
            <consortium name="The Broad Institute Genomics Platform"/>
            <consortium name="The Broad Institute Genome Sequencing Center for Infectious Disease"/>
            <person name="Wu L."/>
            <person name="Ma J."/>
        </authorList>
    </citation>
    <scope>NUCLEOTIDE SEQUENCE [LARGE SCALE GENOMIC DNA]</scope>
    <source>
        <strain evidence="4">CGMCC 4.1437</strain>
    </source>
</reference>
<evidence type="ECO:0000256" key="1">
    <source>
        <dbReference type="SAM" id="MobiDB-lite"/>
    </source>
</evidence>
<feature type="region of interest" description="Disordered" evidence="1">
    <location>
        <begin position="843"/>
        <end position="867"/>
    </location>
</feature>
<evidence type="ECO:0000313" key="4">
    <source>
        <dbReference type="Proteomes" id="UP001595975"/>
    </source>
</evidence>
<feature type="domain" description="Lantibiotic dehydratase N-terminal" evidence="2">
    <location>
        <begin position="156"/>
        <end position="414"/>
    </location>
</feature>
<proteinExistence type="predicted"/>
<protein>
    <submittedName>
        <fullName evidence="3">Lantibiotic dehydratase</fullName>
    </submittedName>
</protein>
<sequence length="924" mass="99961">MDRLQEADPVSGPYVPELERYVPGPAAVVRLAGSPVAALDGLRCAGSWRTATALVRLRAEIATAADALSELLHAAIGATGDGELKAELVAVRRAVHRCRRVDPARLLDVPAELAAPVRDWTALLAERDRLLAALPEHLEEDWAASYDALLAAARLPAFQLGLVHANPDVFLALRKWFDTGRAPQRQTVLRLAQYLARSAAKTSPYSTFTSSGLAAWGGAESIVESAVGRPAAVTATEVSVGSLHRIARAVCERPELVGGCRIRINPSATAVDGALLFLGRRPGESVHTLALTPTLRRVLDLTTPERTFDDLRGALLALAADGNQAGGQQAEGNRADGQQTDKKQAGGNQVDGFLRRLVTLGLLELVPPLADQSADPVADLRAWLHGRRQPGLERLDRTLQEMAEALSSYPTITEPGDRVAVRDAVVRGLDTALREVGDHAHAHNPKMAQEFARYSFYENAVHPGTTAVLDGARWRPLLDDLDAVRTLLGLIGPDLPFKLTLGSLFRSRYPAGARIPLLAFYRDVLAEQSAGADPGPAGRGSFLAHSRFADADSPVEAVRELHRLRTAVKRLLGERTPDPDGVVRVDPDEVRKLAGEWPDWVRTPTSLAVYCQLAHAAHGPELVVNSIGCGFGRGRNRVRQILDVLDLHADVPDEPGLAAERDGVLFAEFEAVARSAVNVRKPGVRLVVDYPGVRSTREDDDRLPVNDLHVECGEDGLPVLVSGRLGRRICPVHPGLGADRLLPPAARFMIEAFGESNTWFGAHTELRMTSDPRADDGVFHLPRLMVGRVVLRRAMWMTRADRLPRRADAATGAAWMLKTADWLAQHGIPERCFVTVLDPASLGQGDNGQGEAGRAETGRGPSNDTKPNYVDFASTLLLLGLERRLAEPNAIVQISEMLPDPGHVRGEHVAEYIVELNEPGVTYV</sequence>
<feature type="region of interest" description="Disordered" evidence="1">
    <location>
        <begin position="323"/>
        <end position="346"/>
    </location>
</feature>
<name>A0ABW0X894_9ACTN</name>
<feature type="compositionally biased region" description="Low complexity" evidence="1">
    <location>
        <begin position="323"/>
        <end position="332"/>
    </location>
</feature>
<accession>A0ABW0X894</accession>
<evidence type="ECO:0000313" key="3">
    <source>
        <dbReference type="EMBL" id="MFC5666092.1"/>
    </source>
</evidence>
<dbReference type="InterPro" id="IPR006827">
    <property type="entry name" value="Lant_deHydtase_N"/>
</dbReference>
<gene>
    <name evidence="3" type="ORF">ACFP3U_24330</name>
</gene>
<dbReference type="RefSeq" id="WP_380227764.1">
    <property type="nucleotide sequence ID" value="NZ_JBHSOF010000035.1"/>
</dbReference>